<keyword evidence="1" id="KW-0472">Membrane</keyword>
<dbReference type="AlphaFoldDB" id="A0AAW1PH59"/>
<organism evidence="2 3">
    <name type="scientific">[Myrmecia] bisecta</name>
    <dbReference type="NCBI Taxonomy" id="41462"/>
    <lineage>
        <taxon>Eukaryota</taxon>
        <taxon>Viridiplantae</taxon>
        <taxon>Chlorophyta</taxon>
        <taxon>core chlorophytes</taxon>
        <taxon>Trebouxiophyceae</taxon>
        <taxon>Trebouxiales</taxon>
        <taxon>Trebouxiaceae</taxon>
        <taxon>Myrmecia</taxon>
    </lineage>
</organism>
<gene>
    <name evidence="2" type="ORF">WJX72_010317</name>
</gene>
<sequence>MFLLRREVLETAVIATTACSLSYGLCSASGPGCAWTLATLSGLAVLAVAQDLLSLRLAKWHSYTSRAAGSEGVALGALALPWTFVGLLVHTLSRRADAGFAELALHDLSSNSAPGANAAQGVKRWRFLAVACLVLLVALLAVPMLPGPRVAVASSGASGSAASLSAAINATASAGGMHLVLTHLPNCFTVGEAMVVAQALALLTYDLV</sequence>
<keyword evidence="1" id="KW-0812">Transmembrane</keyword>
<evidence type="ECO:0000256" key="1">
    <source>
        <dbReference type="SAM" id="Phobius"/>
    </source>
</evidence>
<proteinExistence type="predicted"/>
<dbReference type="Proteomes" id="UP001489004">
    <property type="component" value="Unassembled WGS sequence"/>
</dbReference>
<dbReference type="EMBL" id="JALJOR010000012">
    <property type="protein sequence ID" value="KAK9807823.1"/>
    <property type="molecule type" value="Genomic_DNA"/>
</dbReference>
<evidence type="ECO:0000313" key="2">
    <source>
        <dbReference type="EMBL" id="KAK9807823.1"/>
    </source>
</evidence>
<accession>A0AAW1PH59</accession>
<comment type="caution">
    <text evidence="2">The sequence shown here is derived from an EMBL/GenBank/DDBJ whole genome shotgun (WGS) entry which is preliminary data.</text>
</comment>
<name>A0AAW1PH59_9CHLO</name>
<feature type="transmembrane region" description="Helical" evidence="1">
    <location>
        <begin position="73"/>
        <end position="93"/>
    </location>
</feature>
<keyword evidence="1" id="KW-1133">Transmembrane helix</keyword>
<reference evidence="2 3" key="1">
    <citation type="journal article" date="2024" name="Nat. Commun.">
        <title>Phylogenomics reveals the evolutionary origins of lichenization in chlorophyte algae.</title>
        <authorList>
            <person name="Puginier C."/>
            <person name="Libourel C."/>
            <person name="Otte J."/>
            <person name="Skaloud P."/>
            <person name="Haon M."/>
            <person name="Grisel S."/>
            <person name="Petersen M."/>
            <person name="Berrin J.G."/>
            <person name="Delaux P.M."/>
            <person name="Dal Grande F."/>
            <person name="Keller J."/>
        </authorList>
    </citation>
    <scope>NUCLEOTIDE SEQUENCE [LARGE SCALE GENOMIC DNA]</scope>
    <source>
        <strain evidence="2 3">SAG 2043</strain>
    </source>
</reference>
<feature type="transmembrane region" description="Helical" evidence="1">
    <location>
        <begin position="125"/>
        <end position="145"/>
    </location>
</feature>
<keyword evidence="3" id="KW-1185">Reference proteome</keyword>
<evidence type="ECO:0000313" key="3">
    <source>
        <dbReference type="Proteomes" id="UP001489004"/>
    </source>
</evidence>
<protein>
    <recommendedName>
        <fullName evidence="4">Dolichol kinase</fullName>
    </recommendedName>
</protein>
<evidence type="ECO:0008006" key="4">
    <source>
        <dbReference type="Google" id="ProtNLM"/>
    </source>
</evidence>